<keyword evidence="4" id="KW-1133">Transmembrane helix</keyword>
<sequence>MSTRARAFVLFLLTSVLLSNIYGCYLWNVEQPYKEQLLSNVTWINQTSTALVLGQQIGDIGLFASIFYLYVPTDSGRARLRESALAEYGIDTTVRVMVMGDYYLVYYIMFKSSPKLHNLALIAIAAYLPSAIFLGSGGLVPIASQSFIRELLHHRRPTYEFPELIFGIYAIIILYARGTYRALAENKSHMSESTKASHREMIKGLVIQSCLPAFDCISICLFMLGKFEIVNTPEVEICTHMVGELTVSISPFITLYFVAPYRKYFALIKLNLEVCPKGVLLLHEPSRNSSFIVSEMK</sequence>
<dbReference type="InterPro" id="IPR050920">
    <property type="entry name" value="Nematode_rcpt-like_delta"/>
</dbReference>
<organism evidence="6 7">
    <name type="scientific">Pristionchus pacificus</name>
    <name type="common">Parasitic nematode worm</name>
    <dbReference type="NCBI Taxonomy" id="54126"/>
    <lineage>
        <taxon>Eukaryota</taxon>
        <taxon>Metazoa</taxon>
        <taxon>Ecdysozoa</taxon>
        <taxon>Nematoda</taxon>
        <taxon>Chromadorea</taxon>
        <taxon>Rhabditida</taxon>
        <taxon>Rhabditina</taxon>
        <taxon>Diplogasteromorpha</taxon>
        <taxon>Diplogasteroidea</taxon>
        <taxon>Neodiplogasteridae</taxon>
        <taxon>Pristionchus</taxon>
    </lineage>
</organism>
<dbReference type="GO" id="GO:0016020">
    <property type="term" value="C:membrane"/>
    <property type="evidence" value="ECO:0007669"/>
    <property type="project" value="UniProtKB-SubCell"/>
</dbReference>
<evidence type="ECO:0000256" key="3">
    <source>
        <dbReference type="ARBA" id="ARBA00022692"/>
    </source>
</evidence>
<dbReference type="Pfam" id="PF10317">
    <property type="entry name" value="7TM_GPCR_Srd"/>
    <property type="match status" value="1"/>
</dbReference>
<evidence type="ECO:0000256" key="5">
    <source>
        <dbReference type="ARBA" id="ARBA00023136"/>
    </source>
</evidence>
<keyword evidence="3" id="KW-0812">Transmembrane</keyword>
<dbReference type="Proteomes" id="UP000005239">
    <property type="component" value="Unassembled WGS sequence"/>
</dbReference>
<dbReference type="PANTHER" id="PTHR22945">
    <property type="entry name" value="SERPENTINE RECEPTOR, CLASS D DELTA"/>
    <property type="match status" value="1"/>
</dbReference>
<reference evidence="7" key="1">
    <citation type="journal article" date="2008" name="Nat. Genet.">
        <title>The Pristionchus pacificus genome provides a unique perspective on nematode lifestyle and parasitism.</title>
        <authorList>
            <person name="Dieterich C."/>
            <person name="Clifton S.W."/>
            <person name="Schuster L.N."/>
            <person name="Chinwalla A."/>
            <person name="Delehaunty K."/>
            <person name="Dinkelacker I."/>
            <person name="Fulton L."/>
            <person name="Fulton R."/>
            <person name="Godfrey J."/>
            <person name="Minx P."/>
            <person name="Mitreva M."/>
            <person name="Roeseler W."/>
            <person name="Tian H."/>
            <person name="Witte H."/>
            <person name="Yang S.P."/>
            <person name="Wilson R.K."/>
            <person name="Sommer R.J."/>
        </authorList>
    </citation>
    <scope>NUCLEOTIDE SEQUENCE [LARGE SCALE GENOMIC DNA]</scope>
    <source>
        <strain evidence="7">PS312</strain>
    </source>
</reference>
<keyword evidence="5" id="KW-0472">Membrane</keyword>
<gene>
    <name evidence="6" type="primary">WBGene00095075</name>
</gene>
<protein>
    <submittedName>
        <fullName evidence="6">G protein-coupled receptor</fullName>
    </submittedName>
</protein>
<accession>A0A8R1U4W8</accession>
<dbReference type="PANTHER" id="PTHR22945:SF40">
    <property type="entry name" value="SERPENTINE RECEPTOR, CLASS D (DELTA)-RELATED"/>
    <property type="match status" value="1"/>
</dbReference>
<keyword evidence="7" id="KW-1185">Reference proteome</keyword>
<dbReference type="OrthoDB" id="5859769at2759"/>
<reference evidence="6" key="2">
    <citation type="submission" date="2022-06" db="UniProtKB">
        <authorList>
            <consortium name="EnsemblMetazoa"/>
        </authorList>
    </citation>
    <scope>IDENTIFICATION</scope>
    <source>
        <strain evidence="6">PS312</strain>
    </source>
</reference>
<dbReference type="AlphaFoldDB" id="A0A2A6CLK0"/>
<evidence type="ECO:0000256" key="1">
    <source>
        <dbReference type="ARBA" id="ARBA00004141"/>
    </source>
</evidence>
<evidence type="ECO:0000256" key="4">
    <source>
        <dbReference type="ARBA" id="ARBA00022989"/>
    </source>
</evidence>
<dbReference type="InterPro" id="IPR019421">
    <property type="entry name" value="7TM_GPCR_serpentine_rcpt_Srd"/>
</dbReference>
<proteinExistence type="inferred from homology"/>
<accession>A0A2A6CLK0</accession>
<evidence type="ECO:0000313" key="7">
    <source>
        <dbReference type="Proteomes" id="UP000005239"/>
    </source>
</evidence>
<evidence type="ECO:0000256" key="2">
    <source>
        <dbReference type="ARBA" id="ARBA00009166"/>
    </source>
</evidence>
<name>A0A2A6CLK0_PRIPA</name>
<dbReference type="EnsemblMetazoa" id="PPA05521.1">
    <property type="protein sequence ID" value="PPA05521.1"/>
    <property type="gene ID" value="WBGene00095075"/>
</dbReference>
<comment type="similarity">
    <text evidence="2">Belongs to the nematode receptor-like protein srd family.</text>
</comment>
<evidence type="ECO:0000313" key="6">
    <source>
        <dbReference type="EnsemblMetazoa" id="PPA05521.1"/>
    </source>
</evidence>
<comment type="subcellular location">
    <subcellularLocation>
        <location evidence="1">Membrane</location>
        <topology evidence="1">Multi-pass membrane protein</topology>
    </subcellularLocation>
</comment>